<reference evidence="3 4" key="1">
    <citation type="submission" date="2016-06" db="EMBL/GenBank/DDBJ databases">
        <title>Insight into the functional genes involving in sulfur oxidation in Pearl River water.</title>
        <authorList>
            <person name="Luo J."/>
            <person name="Tan X."/>
            <person name="Lin W."/>
        </authorList>
    </citation>
    <scope>NUCLEOTIDE SEQUENCE [LARGE SCALE GENOMIC DNA]</scope>
    <source>
        <strain evidence="3 4">LS2</strain>
    </source>
</reference>
<dbReference type="AlphaFoldDB" id="A0A191ZGU5"/>
<organism evidence="3 4">
    <name type="scientific">Halothiobacillus diazotrophicus</name>
    <dbReference type="NCBI Taxonomy" id="1860122"/>
    <lineage>
        <taxon>Bacteria</taxon>
        <taxon>Pseudomonadati</taxon>
        <taxon>Pseudomonadota</taxon>
        <taxon>Gammaproteobacteria</taxon>
        <taxon>Chromatiales</taxon>
        <taxon>Halothiobacillaceae</taxon>
        <taxon>Halothiobacillus</taxon>
    </lineage>
</organism>
<evidence type="ECO:0008006" key="5">
    <source>
        <dbReference type="Google" id="ProtNLM"/>
    </source>
</evidence>
<feature type="transmembrane region" description="Helical" evidence="2">
    <location>
        <begin position="68"/>
        <end position="86"/>
    </location>
</feature>
<comment type="similarity">
    <text evidence="1">Belongs to the YggT family.</text>
</comment>
<dbReference type="OrthoDB" id="9806665at2"/>
<keyword evidence="2" id="KW-0812">Transmembrane</keyword>
<protein>
    <recommendedName>
        <fullName evidence="5">YggT family protein</fullName>
    </recommendedName>
</protein>
<dbReference type="PANTHER" id="PTHR33219">
    <property type="entry name" value="YLMG HOMOLOG PROTEIN 2, CHLOROPLASTIC"/>
    <property type="match status" value="1"/>
</dbReference>
<dbReference type="PANTHER" id="PTHR33219:SF14">
    <property type="entry name" value="PROTEIN COFACTOR ASSEMBLY OF COMPLEX C SUBUNIT B CCB3, CHLOROPLASTIC-RELATED"/>
    <property type="match status" value="1"/>
</dbReference>
<dbReference type="InterPro" id="IPR003425">
    <property type="entry name" value="CCB3/YggT"/>
</dbReference>
<evidence type="ECO:0000256" key="2">
    <source>
        <dbReference type="SAM" id="Phobius"/>
    </source>
</evidence>
<evidence type="ECO:0000313" key="4">
    <source>
        <dbReference type="Proteomes" id="UP000078596"/>
    </source>
</evidence>
<keyword evidence="2" id="KW-0472">Membrane</keyword>
<dbReference type="KEGG" id="haz:A9404_06675"/>
<dbReference type="Proteomes" id="UP000078596">
    <property type="component" value="Chromosome"/>
</dbReference>
<keyword evidence="2" id="KW-1133">Transmembrane helix</keyword>
<proteinExistence type="inferred from homology"/>
<dbReference type="GO" id="GO:0016020">
    <property type="term" value="C:membrane"/>
    <property type="evidence" value="ECO:0007669"/>
    <property type="project" value="InterPro"/>
</dbReference>
<dbReference type="STRING" id="1860122.A9404_06675"/>
<feature type="transmembrane region" description="Helical" evidence="2">
    <location>
        <begin position="9"/>
        <end position="30"/>
    </location>
</feature>
<dbReference type="Pfam" id="PF02325">
    <property type="entry name" value="CCB3_YggT"/>
    <property type="match status" value="2"/>
</dbReference>
<keyword evidence="4" id="KW-1185">Reference proteome</keyword>
<dbReference type="EMBL" id="CP016027">
    <property type="protein sequence ID" value="ANJ67109.1"/>
    <property type="molecule type" value="Genomic_DNA"/>
</dbReference>
<gene>
    <name evidence="3" type="ORF">A9404_06675</name>
</gene>
<evidence type="ECO:0000256" key="1">
    <source>
        <dbReference type="ARBA" id="ARBA00010894"/>
    </source>
</evidence>
<accession>A0A191ZGU5</accession>
<feature type="transmembrane region" description="Helical" evidence="2">
    <location>
        <begin position="98"/>
        <end position="119"/>
    </location>
</feature>
<dbReference type="RefSeq" id="WP_066099471.1">
    <property type="nucleotide sequence ID" value="NZ_CP016027.1"/>
</dbReference>
<evidence type="ECO:0000313" key="3">
    <source>
        <dbReference type="EMBL" id="ANJ67109.1"/>
    </source>
</evidence>
<sequence>MNGSFGDPVLFLVRTLFELLIFVVLIRYFLQLFRANFFNPVTQSIVKLTNPVLSPLRRILPKTGRHDLAALLVALVLIVLMVWVLASMKGLPISGAALFVNALYFTFLMVTDLFFWTILLRAVASWIGNTQSPAVALLEDLTDPLLRPIQRMLPPLGGIDLSPLAVLLLIQVLQITVGNLLLG</sequence>
<name>A0A191ZGU5_9GAMM</name>